<accession>A0ABU8C8I9</accession>
<reference evidence="5 6" key="1">
    <citation type="journal article" date="2023" name="Ecotoxicol. Environ. Saf.">
        <title>Mercury remediation potential of mercury-resistant strain Rheinheimera metallidurans sp. nov. isolated from a municipal waste dumping site.</title>
        <authorList>
            <person name="Yadav V."/>
            <person name="Manjhi A."/>
            <person name="Vadakedath N."/>
        </authorList>
    </citation>
    <scope>NUCLEOTIDE SEQUENCE [LARGE SCALE GENOMIC DNA]</scope>
    <source>
        <strain evidence="5 6">E-49</strain>
    </source>
</reference>
<keyword evidence="1" id="KW-0444">Lipid biosynthesis</keyword>
<dbReference type="Proteomes" id="UP001375382">
    <property type="component" value="Unassembled WGS sequence"/>
</dbReference>
<dbReference type="EMBL" id="JALAAR010000010">
    <property type="protein sequence ID" value="MEH8018167.1"/>
    <property type="molecule type" value="Genomic_DNA"/>
</dbReference>
<evidence type="ECO:0000256" key="3">
    <source>
        <dbReference type="ARBA" id="ARBA00023098"/>
    </source>
</evidence>
<dbReference type="PANTHER" id="PTHR38764:SF1">
    <property type="entry name" value="ACYL CARRIER PROTEIN PHOSPHODIESTERASE"/>
    <property type="match status" value="1"/>
</dbReference>
<gene>
    <name evidence="5" type="ORF">MN202_13070</name>
</gene>
<keyword evidence="4" id="KW-0275">Fatty acid biosynthesis</keyword>
<evidence type="ECO:0000256" key="4">
    <source>
        <dbReference type="ARBA" id="ARBA00023160"/>
    </source>
</evidence>
<name>A0ABU8C8I9_9GAMM</name>
<dbReference type="PIRSF" id="PIRSF011489">
    <property type="entry name" value="DUF479"/>
    <property type="match status" value="1"/>
</dbReference>
<evidence type="ECO:0000313" key="5">
    <source>
        <dbReference type="EMBL" id="MEH8018167.1"/>
    </source>
</evidence>
<organism evidence="5 6">
    <name type="scientific">Rheinheimera muenzenbergensis</name>
    <dbReference type="NCBI Taxonomy" id="1193628"/>
    <lineage>
        <taxon>Bacteria</taxon>
        <taxon>Pseudomonadati</taxon>
        <taxon>Pseudomonadota</taxon>
        <taxon>Gammaproteobacteria</taxon>
        <taxon>Chromatiales</taxon>
        <taxon>Chromatiaceae</taxon>
        <taxon>Rheinheimera</taxon>
    </lineage>
</organism>
<keyword evidence="3" id="KW-0443">Lipid metabolism</keyword>
<comment type="caution">
    <text evidence="5">The sequence shown here is derived from an EMBL/GenBank/DDBJ whole genome shotgun (WGS) entry which is preliminary data.</text>
</comment>
<evidence type="ECO:0000256" key="2">
    <source>
        <dbReference type="ARBA" id="ARBA00022801"/>
    </source>
</evidence>
<proteinExistence type="predicted"/>
<dbReference type="RefSeq" id="WP_335736572.1">
    <property type="nucleotide sequence ID" value="NZ_JALAAR010000010.1"/>
</dbReference>
<dbReference type="Pfam" id="PF04336">
    <property type="entry name" value="ACP_PD"/>
    <property type="match status" value="1"/>
</dbReference>
<keyword evidence="4" id="KW-0276">Fatty acid metabolism</keyword>
<dbReference type="InterPro" id="IPR007431">
    <property type="entry name" value="ACP_PD"/>
</dbReference>
<evidence type="ECO:0000256" key="1">
    <source>
        <dbReference type="ARBA" id="ARBA00022516"/>
    </source>
</evidence>
<evidence type="ECO:0000313" key="6">
    <source>
        <dbReference type="Proteomes" id="UP001375382"/>
    </source>
</evidence>
<keyword evidence="6" id="KW-1185">Reference proteome</keyword>
<keyword evidence="2" id="KW-0378">Hydrolase</keyword>
<protein>
    <submittedName>
        <fullName evidence="5">ACP phosphodiesterase</fullName>
    </submittedName>
</protein>
<sequence>MNYLAHAALAQPDVYSVTGNLLGDFCKGLAVDSLHPKIRAGLMNHRAVDRFTDQHYAVRQAKALFSSQRRRFAGIALDVLFDHFLIAHWQQFYTQPFANYKQQLYRQLAEAEYLMPATMATTMSSVRRYDWFSSYQDLSQLAVALDRIALRIRFANQFSGMIDEIRPHYAALEQSFLQLYPELRQHISELALEN</sequence>
<dbReference type="PANTHER" id="PTHR38764">
    <property type="entry name" value="ACYL CARRIER PROTEIN PHOSPHODIESTERASE"/>
    <property type="match status" value="1"/>
</dbReference>